<dbReference type="InterPro" id="IPR036093">
    <property type="entry name" value="NAC_dom_sf"/>
</dbReference>
<accession>A0A7J7CN16</accession>
<dbReference type="SMART" id="SM00360">
    <property type="entry name" value="RRM"/>
    <property type="match status" value="1"/>
</dbReference>
<dbReference type="InterPro" id="IPR025742">
    <property type="entry name" value="CSTF2_hinge"/>
</dbReference>
<evidence type="ECO:0000256" key="7">
    <source>
        <dbReference type="SAM" id="MobiDB-lite"/>
    </source>
</evidence>
<keyword evidence="5" id="KW-0539">Nucleus</keyword>
<dbReference type="FunFam" id="1.25.40.630:FF:000002">
    <property type="entry name" value="Cleavage stimulating factor 64"/>
    <property type="match status" value="1"/>
</dbReference>
<evidence type="ECO:0000256" key="6">
    <source>
        <dbReference type="PROSITE-ProRule" id="PRU00176"/>
    </source>
</evidence>
<evidence type="ECO:0000256" key="2">
    <source>
        <dbReference type="ARBA" id="ARBA00023015"/>
    </source>
</evidence>
<feature type="domain" description="NAC" evidence="9">
    <location>
        <begin position="22"/>
        <end position="172"/>
    </location>
</feature>
<dbReference type="InterPro" id="IPR038192">
    <property type="entry name" value="CSTF_C_sf"/>
</dbReference>
<dbReference type="GO" id="GO:0031124">
    <property type="term" value="P:mRNA 3'-end processing"/>
    <property type="evidence" value="ECO:0007669"/>
    <property type="project" value="InterPro"/>
</dbReference>
<dbReference type="FunFam" id="3.30.70.330:FF:000378">
    <property type="entry name" value="Cleavage stimulating factor 64"/>
    <property type="match status" value="1"/>
</dbReference>
<feature type="compositionally biased region" description="Basic and acidic residues" evidence="7">
    <location>
        <begin position="481"/>
        <end position="494"/>
    </location>
</feature>
<gene>
    <name evidence="10" type="ORF">HS088_TW15G00880</name>
</gene>
<dbReference type="Pfam" id="PF00076">
    <property type="entry name" value="RRM_1"/>
    <property type="match status" value="1"/>
</dbReference>
<evidence type="ECO:0000313" key="11">
    <source>
        <dbReference type="Proteomes" id="UP000593562"/>
    </source>
</evidence>
<dbReference type="PROSITE" id="PS51005">
    <property type="entry name" value="NAC"/>
    <property type="match status" value="1"/>
</dbReference>
<dbReference type="InterPro" id="IPR035979">
    <property type="entry name" value="RBD_domain_sf"/>
</dbReference>
<dbReference type="EMBL" id="JAAARO010000015">
    <property type="protein sequence ID" value="KAF5735378.1"/>
    <property type="molecule type" value="Genomic_DNA"/>
</dbReference>
<dbReference type="FunFam" id="2.170.150.80:FF:000002">
    <property type="entry name" value="Nac domain-containing protein 86"/>
    <property type="match status" value="1"/>
</dbReference>
<comment type="caution">
    <text evidence="10">The sequence shown here is derived from an EMBL/GenBank/DDBJ whole genome shotgun (WGS) entry which is preliminary data.</text>
</comment>
<dbReference type="GO" id="GO:0006355">
    <property type="term" value="P:regulation of DNA-templated transcription"/>
    <property type="evidence" value="ECO:0007669"/>
    <property type="project" value="InterPro"/>
</dbReference>
<dbReference type="SUPFAM" id="SSF54928">
    <property type="entry name" value="RNA-binding domain, RBD"/>
    <property type="match status" value="1"/>
</dbReference>
<keyword evidence="4" id="KW-0804">Transcription</keyword>
<evidence type="ECO:0000256" key="5">
    <source>
        <dbReference type="ARBA" id="ARBA00023242"/>
    </source>
</evidence>
<sequence>MYGLAMNVLSDLCFNSPDEWVWPPGFRFHPTDEELVLYYLKRKICRKKLKLDVIRETDVYKWDPEELLGQSILKTGDRLWFFFSPRDRKYPNGARSNRATKHGYWKATGKDRNVSCNSRTVGVKKTLVYYRGRAPSGERTDWVMHEYTLDEEELKRCQNVMDYYALYKVYKKSGLGPKNGEQYGAPFKEEDWADDDECQDVMDTTKSRVPVEQHYEVTSFGNVKANGHIEPLAINLEEFSTQIMDETDLQQPQDIGYGYTLSQVVGTHLEPSLTNVILPQPVPVAASHQQYFGEQTGFGVPQQAASGMQMREVLEVNSAPNDGGRAVHHVNVRNFIETDDLLTPDPTFTIVENPVQNFQLDGFNGFHLYQDAQMFLPADHQTMSHPYMNSMGQDMANQVDYQLPLPFAVGNIPYDVTEEKLIEICKEVGPVVSFRLVIDRETGKPKGYGFCEYKDEETALSARRNLQGYEINGRQLRVDFAENDKGADRNREQGRGGVGGPGLAANVAQKQLGGLGIHGESVQHQPIGLHIAITAASAMAGALGGAQIAGQSNQSGLQSQSLPANDPLTLHLASMSRVQLNELMSDLKVMATQNKEQARQLLLSRPQLAKALFQAQIMLGMATPEVLQTPNLRQPPIQPANPSILEGQRGLQPTGESLPEMILRVPMMQSVMIPNFPEGQVSALPQASLVHNQFSGPPQTLGQPQHANINVVKQGSFQSVPFAHANVRPQIQTASSYLNQQMQPPLPQHAGQLGAANLVKSNRTILSNAAVQPSLLLHPPSSKATDFQPGPSLPSGISDSANKVADKTAGVANDPTWSSRSNAYPNVRMGLAEKRIFGDASEASNQPSKLIKLEDGRGASSSIGGLDVPSAIRYVPSQAIAVAPVHANPVIKAENVPYSGKQTSQLQVPTDVESALLQQVMNLTPEQLNLLPAEQRQQKNLMPDRLCRGLFRYTNMTPAGLWLIGSESVGGNGFVMERTRTSFVLL</sequence>
<dbReference type="Pfam" id="PF02365">
    <property type="entry name" value="NAM"/>
    <property type="match status" value="1"/>
</dbReference>
<protein>
    <submittedName>
        <fullName evidence="10">Cleavage stimulating factor 64 isoform X1</fullName>
    </submittedName>
</protein>
<dbReference type="PANTHER" id="PTHR45735:SF2">
    <property type="entry name" value="CLEAVAGE STIMULATION FACTOR SUBUNIT 2"/>
    <property type="match status" value="1"/>
</dbReference>
<evidence type="ECO:0000256" key="4">
    <source>
        <dbReference type="ARBA" id="ARBA00023163"/>
    </source>
</evidence>
<dbReference type="GO" id="GO:0005847">
    <property type="term" value="C:mRNA cleavage and polyadenylation specificity factor complex"/>
    <property type="evidence" value="ECO:0007669"/>
    <property type="project" value="TreeGrafter"/>
</dbReference>
<proteinExistence type="predicted"/>
<keyword evidence="3" id="KW-0238">DNA-binding</keyword>
<name>A0A7J7CN16_TRIWF</name>
<evidence type="ECO:0000313" key="10">
    <source>
        <dbReference type="EMBL" id="KAF5735378.1"/>
    </source>
</evidence>
<comment type="subcellular location">
    <subcellularLocation>
        <location evidence="1">Nucleus</location>
    </subcellularLocation>
</comment>
<dbReference type="Pfam" id="PF14327">
    <property type="entry name" value="CSTF2_hinge"/>
    <property type="match status" value="1"/>
</dbReference>
<dbReference type="AlphaFoldDB" id="A0A7J7CN16"/>
<keyword evidence="6" id="KW-0694">RNA-binding</keyword>
<organism evidence="10 11">
    <name type="scientific">Tripterygium wilfordii</name>
    <name type="common">Thunder God vine</name>
    <dbReference type="NCBI Taxonomy" id="458696"/>
    <lineage>
        <taxon>Eukaryota</taxon>
        <taxon>Viridiplantae</taxon>
        <taxon>Streptophyta</taxon>
        <taxon>Embryophyta</taxon>
        <taxon>Tracheophyta</taxon>
        <taxon>Spermatophyta</taxon>
        <taxon>Magnoliopsida</taxon>
        <taxon>eudicotyledons</taxon>
        <taxon>Gunneridae</taxon>
        <taxon>Pentapetalae</taxon>
        <taxon>rosids</taxon>
        <taxon>fabids</taxon>
        <taxon>Celastrales</taxon>
        <taxon>Celastraceae</taxon>
        <taxon>Tripterygium</taxon>
    </lineage>
</organism>
<dbReference type="CDD" id="cd12398">
    <property type="entry name" value="RRM_CSTF2_RNA15_like"/>
    <property type="match status" value="1"/>
</dbReference>
<keyword evidence="2" id="KW-0805">Transcription regulation</keyword>
<feature type="region of interest" description="Disordered" evidence="7">
    <location>
        <begin position="481"/>
        <end position="503"/>
    </location>
</feature>
<feature type="domain" description="RRM" evidence="8">
    <location>
        <begin position="405"/>
        <end position="483"/>
    </location>
</feature>
<dbReference type="GO" id="GO:0003729">
    <property type="term" value="F:mRNA binding"/>
    <property type="evidence" value="ECO:0007669"/>
    <property type="project" value="TreeGrafter"/>
</dbReference>
<dbReference type="InterPro" id="IPR000504">
    <property type="entry name" value="RRM_dom"/>
</dbReference>
<dbReference type="Proteomes" id="UP000593562">
    <property type="component" value="Unassembled WGS sequence"/>
</dbReference>
<evidence type="ECO:0000259" key="9">
    <source>
        <dbReference type="PROSITE" id="PS51005"/>
    </source>
</evidence>
<dbReference type="Gene3D" id="2.170.150.80">
    <property type="entry name" value="NAC domain"/>
    <property type="match status" value="1"/>
</dbReference>
<keyword evidence="11" id="KW-1185">Reference proteome</keyword>
<dbReference type="Gene3D" id="3.30.70.330">
    <property type="match status" value="1"/>
</dbReference>
<dbReference type="PANTHER" id="PTHR45735">
    <property type="entry name" value="CLEAVAGE STIMULATION FACTOR SUBUNIT 2"/>
    <property type="match status" value="1"/>
</dbReference>
<dbReference type="InterPro" id="IPR026896">
    <property type="entry name" value="CSTF_C"/>
</dbReference>
<evidence type="ECO:0000259" key="8">
    <source>
        <dbReference type="PROSITE" id="PS50102"/>
    </source>
</evidence>
<dbReference type="GO" id="GO:0003677">
    <property type="term" value="F:DNA binding"/>
    <property type="evidence" value="ECO:0007669"/>
    <property type="project" value="UniProtKB-KW"/>
</dbReference>
<reference evidence="10 11" key="1">
    <citation type="journal article" date="2020" name="Nat. Commun.">
        <title>Genome of Tripterygium wilfordii and identification of cytochrome P450 involved in triptolide biosynthesis.</title>
        <authorList>
            <person name="Tu L."/>
            <person name="Su P."/>
            <person name="Zhang Z."/>
            <person name="Gao L."/>
            <person name="Wang J."/>
            <person name="Hu T."/>
            <person name="Zhou J."/>
            <person name="Zhang Y."/>
            <person name="Zhao Y."/>
            <person name="Liu Y."/>
            <person name="Song Y."/>
            <person name="Tong Y."/>
            <person name="Lu Y."/>
            <person name="Yang J."/>
            <person name="Xu C."/>
            <person name="Jia M."/>
            <person name="Peters R.J."/>
            <person name="Huang L."/>
            <person name="Gao W."/>
        </authorList>
    </citation>
    <scope>NUCLEOTIDE SEQUENCE [LARGE SCALE GENOMIC DNA]</scope>
    <source>
        <strain evidence="11">cv. XIE 37</strain>
        <tissue evidence="10">Leaf</tissue>
    </source>
</reference>
<dbReference type="Pfam" id="PF14304">
    <property type="entry name" value="CSTF_C"/>
    <property type="match status" value="1"/>
</dbReference>
<dbReference type="InterPro" id="IPR003441">
    <property type="entry name" value="NAC-dom"/>
</dbReference>
<dbReference type="InterPro" id="IPR012677">
    <property type="entry name" value="Nucleotide-bd_a/b_plait_sf"/>
</dbReference>
<evidence type="ECO:0000256" key="3">
    <source>
        <dbReference type="ARBA" id="ARBA00023125"/>
    </source>
</evidence>
<dbReference type="Gene3D" id="1.25.40.630">
    <property type="match status" value="1"/>
</dbReference>
<dbReference type="PROSITE" id="PS50102">
    <property type="entry name" value="RRM"/>
    <property type="match status" value="1"/>
</dbReference>
<dbReference type="FunCoup" id="A0A7J7CN16">
    <property type="interactions" value="3640"/>
</dbReference>
<evidence type="ECO:0000256" key="1">
    <source>
        <dbReference type="ARBA" id="ARBA00004123"/>
    </source>
</evidence>
<dbReference type="SUPFAM" id="SSF101941">
    <property type="entry name" value="NAC domain"/>
    <property type="match status" value="1"/>
</dbReference>
<dbReference type="Gene3D" id="1.10.20.70">
    <property type="entry name" value="Transcription termination and cleavage factor, C-terminal domain"/>
    <property type="match status" value="1"/>
</dbReference>
<dbReference type="InParanoid" id="A0A7J7CN16"/>